<evidence type="ECO:0000313" key="3">
    <source>
        <dbReference type="EMBL" id="PWE18847.1"/>
    </source>
</evidence>
<feature type="transmembrane region" description="Helical" evidence="1">
    <location>
        <begin position="192"/>
        <end position="214"/>
    </location>
</feature>
<dbReference type="InterPro" id="IPR032816">
    <property type="entry name" value="VTT_dom"/>
</dbReference>
<evidence type="ECO:0000256" key="1">
    <source>
        <dbReference type="SAM" id="Phobius"/>
    </source>
</evidence>
<feature type="transmembrane region" description="Helical" evidence="1">
    <location>
        <begin position="78"/>
        <end position="106"/>
    </location>
</feature>
<organism evidence="3 4">
    <name type="scientific">Marinicauda salina</name>
    <dbReference type="NCBI Taxonomy" id="2135793"/>
    <lineage>
        <taxon>Bacteria</taxon>
        <taxon>Pseudomonadati</taxon>
        <taxon>Pseudomonadota</taxon>
        <taxon>Alphaproteobacteria</taxon>
        <taxon>Maricaulales</taxon>
        <taxon>Maricaulaceae</taxon>
        <taxon>Marinicauda</taxon>
    </lineage>
</organism>
<keyword evidence="1" id="KW-0472">Membrane</keyword>
<evidence type="ECO:0000313" key="4">
    <source>
        <dbReference type="Proteomes" id="UP000245168"/>
    </source>
</evidence>
<gene>
    <name evidence="3" type="ORF">DDZ18_04460</name>
</gene>
<proteinExistence type="predicted"/>
<dbReference type="Proteomes" id="UP000245168">
    <property type="component" value="Unassembled WGS sequence"/>
</dbReference>
<name>A0A2U2BXX7_9PROT</name>
<dbReference type="Pfam" id="PF09335">
    <property type="entry name" value="VTT_dom"/>
    <property type="match status" value="1"/>
</dbReference>
<dbReference type="AlphaFoldDB" id="A0A2U2BXX7"/>
<accession>A0A2U2BXX7</accession>
<protein>
    <recommendedName>
        <fullName evidence="2">VTT domain-containing protein</fullName>
    </recommendedName>
</protein>
<dbReference type="PANTHER" id="PTHR42709:SF11">
    <property type="entry name" value="DEDA FAMILY PROTEIN"/>
    <property type="match status" value="1"/>
</dbReference>
<dbReference type="GO" id="GO:0005886">
    <property type="term" value="C:plasma membrane"/>
    <property type="evidence" value="ECO:0007669"/>
    <property type="project" value="TreeGrafter"/>
</dbReference>
<sequence length="216" mass="23009">MKTMTRRSNPLSRGLRRWRRRLRVFAGRLDRAARGPHALAALFAGSVIESTVFPWPIEFPLLARMLQGRAKVFPAAAVVTLGSALGCLIAYLGGVAAWDALSPVIAEPGARESALAAARERIDRAGALAVFLGMMTPLPVQITSFAAGLAGVNPALFLAAVLAGRTVRYFSMAVLVYAFGERITAWWRARPPALRAAGVGAFLLAFIAAAVWVATP</sequence>
<dbReference type="InterPro" id="IPR051311">
    <property type="entry name" value="DedA_domain"/>
</dbReference>
<keyword evidence="1" id="KW-0812">Transmembrane</keyword>
<feature type="domain" description="VTT" evidence="2">
    <location>
        <begin position="72"/>
        <end position="177"/>
    </location>
</feature>
<reference evidence="4" key="1">
    <citation type="submission" date="2018-05" db="EMBL/GenBank/DDBJ databases">
        <authorList>
            <person name="Liu B.-T."/>
        </authorList>
    </citation>
    <scope>NUCLEOTIDE SEQUENCE [LARGE SCALE GENOMIC DNA]</scope>
    <source>
        <strain evidence="4">WD6-1</strain>
    </source>
</reference>
<dbReference type="PANTHER" id="PTHR42709">
    <property type="entry name" value="ALKALINE PHOSPHATASE LIKE PROTEIN"/>
    <property type="match status" value="1"/>
</dbReference>
<keyword evidence="4" id="KW-1185">Reference proteome</keyword>
<evidence type="ECO:0000259" key="2">
    <source>
        <dbReference type="Pfam" id="PF09335"/>
    </source>
</evidence>
<keyword evidence="1" id="KW-1133">Transmembrane helix</keyword>
<dbReference type="EMBL" id="QEXV01000001">
    <property type="protein sequence ID" value="PWE18847.1"/>
    <property type="molecule type" value="Genomic_DNA"/>
</dbReference>
<comment type="caution">
    <text evidence="3">The sequence shown here is derived from an EMBL/GenBank/DDBJ whole genome shotgun (WGS) entry which is preliminary data.</text>
</comment>